<dbReference type="AlphaFoldDB" id="A0A2V2MZR7"/>
<protein>
    <submittedName>
        <fullName evidence="1">Uncharacterized protein</fullName>
    </submittedName>
</protein>
<keyword evidence="2" id="KW-1185">Reference proteome</keyword>
<proteinExistence type="predicted"/>
<dbReference type="EMBL" id="QGMZ01000018">
    <property type="protein sequence ID" value="PWR73382.1"/>
    <property type="molecule type" value="Genomic_DNA"/>
</dbReference>
<sequence length="70" mass="7710">MCFPGIISNRDPSRFRTADFMVLFTVKSAIGSYPIVLCRCSGACGGMQGVYTIDRGLRMAGDYELVFCFP</sequence>
<dbReference type="Proteomes" id="UP000245934">
    <property type="component" value="Unassembled WGS sequence"/>
</dbReference>
<organism evidence="1 2">
    <name type="scientific">Methanospirillum stamsii</name>
    <dbReference type="NCBI Taxonomy" id="1277351"/>
    <lineage>
        <taxon>Archaea</taxon>
        <taxon>Methanobacteriati</taxon>
        <taxon>Methanobacteriota</taxon>
        <taxon>Stenosarchaea group</taxon>
        <taxon>Methanomicrobia</taxon>
        <taxon>Methanomicrobiales</taxon>
        <taxon>Methanospirillaceae</taxon>
        <taxon>Methanospirillum</taxon>
    </lineage>
</organism>
<comment type="caution">
    <text evidence="1">The sequence shown here is derived from an EMBL/GenBank/DDBJ whole genome shotgun (WGS) entry which is preliminary data.</text>
</comment>
<accession>A0A2V2MZR7</accession>
<evidence type="ECO:0000313" key="2">
    <source>
        <dbReference type="Proteomes" id="UP000245934"/>
    </source>
</evidence>
<name>A0A2V2MZR7_9EURY</name>
<gene>
    <name evidence="1" type="ORF">DLD82_09005</name>
</gene>
<evidence type="ECO:0000313" key="1">
    <source>
        <dbReference type="EMBL" id="PWR73382.1"/>
    </source>
</evidence>
<reference evidence="1 2" key="1">
    <citation type="submission" date="2018-05" db="EMBL/GenBank/DDBJ databases">
        <title>Draft genome of Methanospirillum stamsii Pt1.</title>
        <authorList>
            <person name="Dueholm M.S."/>
            <person name="Nielsen P.H."/>
            <person name="Bakmann L.F."/>
            <person name="Otzen D.E."/>
        </authorList>
    </citation>
    <scope>NUCLEOTIDE SEQUENCE [LARGE SCALE GENOMIC DNA]</scope>
    <source>
        <strain evidence="1 2">Pt1</strain>
    </source>
</reference>